<dbReference type="STRING" id="1160091.B9T39_03790"/>
<dbReference type="AlphaFoldDB" id="A0A1Y2SYB5"/>
<reference evidence="1 2" key="1">
    <citation type="submission" date="2017-04" db="EMBL/GenBank/DDBJ databases">
        <title>Draft genome sequences of Alloscardovia macacae UMA81211 and UMA81212 isolated from the feces of a rhesus macaque (Macaca mulatta).</title>
        <authorList>
            <person name="Albert K."/>
            <person name="Sela D.A."/>
        </authorList>
    </citation>
    <scope>NUCLEOTIDE SEQUENCE [LARGE SCALE GENOMIC DNA]</scope>
    <source>
        <strain evidence="1 2">UMA81212</strain>
    </source>
</reference>
<gene>
    <name evidence="1" type="ORF">B9T39_03790</name>
</gene>
<accession>A0A1Y2SYB5</accession>
<evidence type="ECO:0000313" key="2">
    <source>
        <dbReference type="Proteomes" id="UP000243540"/>
    </source>
</evidence>
<sequence length="153" mass="17550">MKCKNCGKDLPRSKYSYRRQYCSDKCRVYANRKKKKDPEAFAKQEKEDVRQPVVIETSKGRVRTNVFPGELTRQSFDRMYDASLEEELRFTRDILHRAMESPDTSPSALAALSRELVAVTERLESVVAGDDPFTKLDELEVEDESTAFDASSI</sequence>
<name>A0A1Y2SYB5_9BIFI</name>
<protein>
    <submittedName>
        <fullName evidence="1">Uncharacterized protein</fullName>
    </submittedName>
</protein>
<organism evidence="1 2">
    <name type="scientific">Alloscardovia macacae</name>
    <dbReference type="NCBI Taxonomy" id="1160091"/>
    <lineage>
        <taxon>Bacteria</taxon>
        <taxon>Bacillati</taxon>
        <taxon>Actinomycetota</taxon>
        <taxon>Actinomycetes</taxon>
        <taxon>Bifidobacteriales</taxon>
        <taxon>Bifidobacteriaceae</taxon>
        <taxon>Alloscardovia</taxon>
    </lineage>
</organism>
<dbReference type="EMBL" id="NEKC01000007">
    <property type="protein sequence ID" value="OTA29250.1"/>
    <property type="molecule type" value="Genomic_DNA"/>
</dbReference>
<comment type="caution">
    <text evidence="1">The sequence shown here is derived from an EMBL/GenBank/DDBJ whole genome shotgun (WGS) entry which is preliminary data.</text>
</comment>
<evidence type="ECO:0000313" key="1">
    <source>
        <dbReference type="EMBL" id="OTA29250.1"/>
    </source>
</evidence>
<proteinExistence type="predicted"/>
<dbReference type="Proteomes" id="UP000243540">
    <property type="component" value="Unassembled WGS sequence"/>
</dbReference>